<dbReference type="InterPro" id="IPR015943">
    <property type="entry name" value="WD40/YVTN_repeat-like_dom_sf"/>
</dbReference>
<feature type="chain" id="PRO_5023049922" description="Right handed beta helix domain-containing protein" evidence="2">
    <location>
        <begin position="21"/>
        <end position="853"/>
    </location>
</feature>
<dbReference type="EMBL" id="CP042434">
    <property type="protein sequence ID" value="QEC71313.1"/>
    <property type="molecule type" value="Genomic_DNA"/>
</dbReference>
<dbReference type="Proteomes" id="UP000321291">
    <property type="component" value="Chromosome"/>
</dbReference>
<evidence type="ECO:0000313" key="4">
    <source>
        <dbReference type="Proteomes" id="UP000321291"/>
    </source>
</evidence>
<dbReference type="InterPro" id="IPR011050">
    <property type="entry name" value="Pectin_lyase_fold/virulence"/>
</dbReference>
<evidence type="ECO:0008006" key="5">
    <source>
        <dbReference type="Google" id="ProtNLM"/>
    </source>
</evidence>
<dbReference type="SUPFAM" id="SSF51126">
    <property type="entry name" value="Pectin lyase-like"/>
    <property type="match status" value="1"/>
</dbReference>
<dbReference type="KEGG" id="agi:FSB73_06090"/>
<evidence type="ECO:0000256" key="2">
    <source>
        <dbReference type="SAM" id="SignalP"/>
    </source>
</evidence>
<feature type="signal peptide" evidence="2">
    <location>
        <begin position="1"/>
        <end position="20"/>
    </location>
</feature>
<keyword evidence="4" id="KW-1185">Reference proteome</keyword>
<keyword evidence="1" id="KW-0597">Phosphoprotein</keyword>
<organism evidence="3 4">
    <name type="scientific">Arachidicoccus ginsenosidivorans</name>
    <dbReference type="NCBI Taxonomy" id="496057"/>
    <lineage>
        <taxon>Bacteria</taxon>
        <taxon>Pseudomonadati</taxon>
        <taxon>Bacteroidota</taxon>
        <taxon>Chitinophagia</taxon>
        <taxon>Chitinophagales</taxon>
        <taxon>Chitinophagaceae</taxon>
        <taxon>Arachidicoccus</taxon>
    </lineage>
</organism>
<accession>A0A5B8VJF8</accession>
<dbReference type="RefSeq" id="WP_146780587.1">
    <property type="nucleotide sequence ID" value="NZ_CP042434.1"/>
</dbReference>
<name>A0A5B8VJF8_9BACT</name>
<reference evidence="3 4" key="1">
    <citation type="journal article" date="2017" name="Int. J. Syst. Evol. Microbiol.">
        <title>Arachidicoccus ginsenosidivorans sp. nov., with ginsenoside-converting activity isolated from ginseng cultivating soil.</title>
        <authorList>
            <person name="Siddiqi M.Z."/>
            <person name="Aslam Z."/>
            <person name="Im W.T."/>
        </authorList>
    </citation>
    <scope>NUCLEOTIDE SEQUENCE [LARGE SCALE GENOMIC DNA]</scope>
    <source>
        <strain evidence="3 4">Gsoil 809</strain>
    </source>
</reference>
<dbReference type="GO" id="GO:0000155">
    <property type="term" value="F:phosphorelay sensor kinase activity"/>
    <property type="evidence" value="ECO:0007669"/>
    <property type="project" value="TreeGrafter"/>
</dbReference>
<sequence length="853" mass="92530">MKKLLLFLLCIGGLYPILQAQNWQHFMSPSPYQALISNDIRGITVAGPDDIWCSTWGGGASRFSGGSWQSYTTANMPLLVNDVSDVVIDNEGATWLATYGGGIVRIDATVTNYNINSNGAFLSNMTFSATKDHQGNLWFGTDGGGALKWDGTDFSTIYMNNSGLKSNIIRRILTDHAGNMWFATWGGGLSKFDGHNWVTYTNANTNGDLRSDFIYDLTEDASGNIWMATHVAGICKFSVGNQSFEYYSYINSILPPIDKEPTTVAIDSQGNLWAGSPQNGLFELSNGTWSVFTTANSGLPSNTVNRIAFDQNGIAWIATAAGLSKMDTQSWVVYNKETTRGPGPLSNHLIQHFIDHNGHHWMITDPANISKYDGSTWTHYNHSNTSTLPVSGFTCIAEDKEGNIWLGTRENGAIKFDGTAWSIYTTGNSQIGDNYVSSIACDAQGNLWFGSFQHGLSKFDGHEWSIIPSFSNGFNARLIQSLLADNQGNLWIGTIDEGLYKFNGTAFTSIVPDLEGVMSKSIMAMTMDLAGNLWLSSPNGLLKYNIEHKNWQQFTTANSPLINGNIRTLTIDKNNNVWMGTTGGVSVFDGSQWATFVYGTGGLTANDICSIQVDAQNNKWIATAGGGLCELFDGIIDFQPQRKWFVRQNASGSGSSWADASGDIAYAIDKANAGDSIFVAAGIFQPIQDSFFILKAGVKLFGGFKGTETDFSQRFLDNEFKTVIKGNGSAIIVNYNNGLTASTVLDGFTLTQGRGYNSFNLNRGGAMANFNVSPSITDCIFEDNEAGVGGALYNQASAIYIKHCQFLNNKVTLEYNGGALYEEGSSNSYINCVFKENQAGNVTGESGAGGLHV</sequence>
<dbReference type="PANTHER" id="PTHR43547">
    <property type="entry name" value="TWO-COMPONENT HISTIDINE KINASE"/>
    <property type="match status" value="1"/>
</dbReference>
<evidence type="ECO:0000256" key="1">
    <source>
        <dbReference type="ARBA" id="ARBA00022553"/>
    </source>
</evidence>
<dbReference type="OrthoDB" id="9778366at2"/>
<dbReference type="AlphaFoldDB" id="A0A5B8VJF8"/>
<evidence type="ECO:0000313" key="3">
    <source>
        <dbReference type="EMBL" id="QEC71313.1"/>
    </source>
</evidence>
<dbReference type="PANTHER" id="PTHR43547:SF2">
    <property type="entry name" value="HYBRID SIGNAL TRANSDUCTION HISTIDINE KINASE C"/>
    <property type="match status" value="1"/>
</dbReference>
<proteinExistence type="predicted"/>
<dbReference type="Gene3D" id="2.130.10.10">
    <property type="entry name" value="YVTN repeat-like/Quinoprotein amine dehydrogenase"/>
    <property type="match status" value="4"/>
</dbReference>
<protein>
    <recommendedName>
        <fullName evidence="5">Right handed beta helix domain-containing protein</fullName>
    </recommendedName>
</protein>
<keyword evidence="2" id="KW-0732">Signal</keyword>
<dbReference type="Pfam" id="PF07494">
    <property type="entry name" value="Reg_prop"/>
    <property type="match status" value="7"/>
</dbReference>
<gene>
    <name evidence="3" type="ORF">FSB73_06090</name>
</gene>
<dbReference type="InterPro" id="IPR011110">
    <property type="entry name" value="Reg_prop"/>
</dbReference>
<dbReference type="SUPFAM" id="SSF63829">
    <property type="entry name" value="Calcium-dependent phosphotriesterase"/>
    <property type="match status" value="3"/>
</dbReference>